<name>A0AAV9SKE5_9TELE</name>
<dbReference type="Proteomes" id="UP001311232">
    <property type="component" value="Unassembled WGS sequence"/>
</dbReference>
<dbReference type="EMBL" id="JAHHUM010000290">
    <property type="protein sequence ID" value="KAK5621899.1"/>
    <property type="molecule type" value="Genomic_DNA"/>
</dbReference>
<organism evidence="1 2">
    <name type="scientific">Crenichthys baileyi</name>
    <name type="common">White River springfish</name>
    <dbReference type="NCBI Taxonomy" id="28760"/>
    <lineage>
        <taxon>Eukaryota</taxon>
        <taxon>Metazoa</taxon>
        <taxon>Chordata</taxon>
        <taxon>Craniata</taxon>
        <taxon>Vertebrata</taxon>
        <taxon>Euteleostomi</taxon>
        <taxon>Actinopterygii</taxon>
        <taxon>Neopterygii</taxon>
        <taxon>Teleostei</taxon>
        <taxon>Neoteleostei</taxon>
        <taxon>Acanthomorphata</taxon>
        <taxon>Ovalentaria</taxon>
        <taxon>Atherinomorphae</taxon>
        <taxon>Cyprinodontiformes</taxon>
        <taxon>Goodeidae</taxon>
        <taxon>Crenichthys</taxon>
    </lineage>
</organism>
<accession>A0AAV9SKE5</accession>
<gene>
    <name evidence="1" type="ORF">CRENBAI_009157</name>
</gene>
<dbReference type="AlphaFoldDB" id="A0AAV9SKE5"/>
<evidence type="ECO:0000313" key="1">
    <source>
        <dbReference type="EMBL" id="KAK5621899.1"/>
    </source>
</evidence>
<protein>
    <submittedName>
        <fullName evidence="1">Uncharacterized protein</fullName>
    </submittedName>
</protein>
<keyword evidence="2" id="KW-1185">Reference proteome</keyword>
<proteinExistence type="predicted"/>
<reference evidence="1 2" key="1">
    <citation type="submission" date="2021-06" db="EMBL/GenBank/DDBJ databases">
        <authorList>
            <person name="Palmer J.M."/>
        </authorList>
    </citation>
    <scope>NUCLEOTIDE SEQUENCE [LARGE SCALE GENOMIC DNA]</scope>
    <source>
        <strain evidence="1 2">MEX-2019</strain>
        <tissue evidence="1">Muscle</tissue>
    </source>
</reference>
<comment type="caution">
    <text evidence="1">The sequence shown here is derived from an EMBL/GenBank/DDBJ whole genome shotgun (WGS) entry which is preliminary data.</text>
</comment>
<evidence type="ECO:0000313" key="2">
    <source>
        <dbReference type="Proteomes" id="UP001311232"/>
    </source>
</evidence>
<sequence length="101" mass="11636">MLLWNLPCFKILQNYFFDLSAGFLGLHDAVCFLMFSKEPLRPETEHLLYIYNPTPTLTGTFLLRSLKSLNSVQVAFVVTQVCLNVFLKMKEDLTSTLRDTI</sequence>